<name>A0A818XUF1_9BILA</name>
<proteinExistence type="predicted"/>
<dbReference type="GO" id="GO:0016020">
    <property type="term" value="C:membrane"/>
    <property type="evidence" value="ECO:0007669"/>
    <property type="project" value="UniProtKB-SubCell"/>
</dbReference>
<feature type="transmembrane region" description="Helical" evidence="7">
    <location>
        <begin position="299"/>
        <end position="322"/>
    </location>
</feature>
<evidence type="ECO:0000256" key="2">
    <source>
        <dbReference type="ARBA" id="ARBA00022448"/>
    </source>
</evidence>
<organism evidence="10 11">
    <name type="scientific">Adineta steineri</name>
    <dbReference type="NCBI Taxonomy" id="433720"/>
    <lineage>
        <taxon>Eukaryota</taxon>
        <taxon>Metazoa</taxon>
        <taxon>Spiralia</taxon>
        <taxon>Gnathifera</taxon>
        <taxon>Rotifera</taxon>
        <taxon>Eurotatoria</taxon>
        <taxon>Bdelloidea</taxon>
        <taxon>Adinetida</taxon>
        <taxon>Adinetidae</taxon>
        <taxon>Adineta</taxon>
    </lineage>
</organism>
<dbReference type="EMBL" id="CAJOAZ010000984">
    <property type="protein sequence ID" value="CAF3745369.1"/>
    <property type="molecule type" value="Genomic_DNA"/>
</dbReference>
<feature type="transmembrane region" description="Helical" evidence="7">
    <location>
        <begin position="342"/>
        <end position="366"/>
    </location>
</feature>
<evidence type="ECO:0000256" key="3">
    <source>
        <dbReference type="ARBA" id="ARBA00022692"/>
    </source>
</evidence>
<dbReference type="Proteomes" id="UP000663845">
    <property type="component" value="Unassembled WGS sequence"/>
</dbReference>
<evidence type="ECO:0000313" key="10">
    <source>
        <dbReference type="EMBL" id="CAF3745369.1"/>
    </source>
</evidence>
<keyword evidence="6 7" id="KW-0472">Membrane</keyword>
<evidence type="ECO:0000313" key="9">
    <source>
        <dbReference type="EMBL" id="CAF1180541.1"/>
    </source>
</evidence>
<evidence type="ECO:0000256" key="1">
    <source>
        <dbReference type="ARBA" id="ARBA00004141"/>
    </source>
</evidence>
<accession>A0A818XUF1</accession>
<keyword evidence="3 7" id="KW-0812">Transmembrane</keyword>
<keyword evidence="5 7" id="KW-1133">Transmembrane helix</keyword>
<gene>
    <name evidence="9" type="ORF">JYZ213_LOCUS25756</name>
    <name evidence="10" type="ORF">OXD698_LOCUS15136</name>
</gene>
<evidence type="ECO:0000313" key="11">
    <source>
        <dbReference type="Proteomes" id="UP000663844"/>
    </source>
</evidence>
<feature type="transmembrane region" description="Helical" evidence="7">
    <location>
        <begin position="378"/>
        <end position="398"/>
    </location>
</feature>
<dbReference type="EMBL" id="CAJNOG010000333">
    <property type="protein sequence ID" value="CAF1180541.1"/>
    <property type="molecule type" value="Genomic_DNA"/>
</dbReference>
<keyword evidence="4" id="KW-0029">Amino-acid transport</keyword>
<dbReference type="PANTHER" id="PTHR43341">
    <property type="entry name" value="AMINO ACID PERMEASE"/>
    <property type="match status" value="1"/>
</dbReference>
<dbReference type="Proteomes" id="UP000663844">
    <property type="component" value="Unassembled WGS sequence"/>
</dbReference>
<evidence type="ECO:0000256" key="6">
    <source>
        <dbReference type="ARBA" id="ARBA00023136"/>
    </source>
</evidence>
<dbReference type="Pfam" id="PF00324">
    <property type="entry name" value="AA_permease"/>
    <property type="match status" value="1"/>
</dbReference>
<feature type="transmembrane region" description="Helical" evidence="7">
    <location>
        <begin position="269"/>
        <end position="287"/>
    </location>
</feature>
<evidence type="ECO:0000256" key="7">
    <source>
        <dbReference type="SAM" id="Phobius"/>
    </source>
</evidence>
<comment type="subcellular location">
    <subcellularLocation>
        <location evidence="1">Membrane</location>
        <topology evidence="1">Multi-pass membrane protein</topology>
    </subcellularLocation>
</comment>
<reference evidence="10" key="1">
    <citation type="submission" date="2021-02" db="EMBL/GenBank/DDBJ databases">
        <authorList>
            <person name="Nowell W R."/>
        </authorList>
    </citation>
    <scope>NUCLEOTIDE SEQUENCE</scope>
</reference>
<dbReference type="PANTHER" id="PTHR43341:SF1">
    <property type="entry name" value="GENERAL AMINO-ACID PERMEASE GAP1"/>
    <property type="match status" value="1"/>
</dbReference>
<dbReference type="AlphaFoldDB" id="A0A818XUF1"/>
<keyword evidence="2" id="KW-0813">Transport</keyword>
<dbReference type="InterPro" id="IPR004841">
    <property type="entry name" value="AA-permease/SLC12A_dom"/>
</dbReference>
<feature type="domain" description="Amino acid permease/ SLC12A" evidence="8">
    <location>
        <begin position="210"/>
        <end position="403"/>
    </location>
</feature>
<sequence>MNYYDASNISSILPLPLYVLPINIAGHFSQDQLQHNLFLAPCTFKDLIEFYLYENRHYLYHNITASTCLLSNLSKYSSHFSESKWLEIKNILSNIKCIPTIQGMKLPNESYIPSHMLTSDSPAITLNILPDKTTTENQRNINNPDENLVSTYFLKQIGCRMLNIQSIIKYWQMNSNNRTGLNQVNIQTLIKSLMKERKYMTDEDFKALKQSLFLQDAGIKVLPSIFNAVILCAVLSVGNSSVYGASRTLCALAENNQAPKLFTYIDRKGRSLSALALSIIIGFIAYVNCAKVGTKVFDWLLAPSGLSAFFTWGSICACHIMFRLAWKAQGHTLDELAFVSPFRIVGSCFGLLLNILCLIAQFCIAVSPIRGSASAKSFFEAYLAALLVIVSYIVWKIWKRTSIVRPSTIDLETERRILNVQQLIDEERAERRAWPIWKKVFYECC</sequence>
<evidence type="ECO:0000256" key="4">
    <source>
        <dbReference type="ARBA" id="ARBA00022970"/>
    </source>
</evidence>
<comment type="caution">
    <text evidence="10">The sequence shown here is derived from an EMBL/GenBank/DDBJ whole genome shotgun (WGS) entry which is preliminary data.</text>
</comment>
<dbReference type="Gene3D" id="1.20.1740.10">
    <property type="entry name" value="Amino acid/polyamine transporter I"/>
    <property type="match status" value="1"/>
</dbReference>
<dbReference type="InterPro" id="IPR050524">
    <property type="entry name" value="APC_YAT"/>
</dbReference>
<evidence type="ECO:0000256" key="5">
    <source>
        <dbReference type="ARBA" id="ARBA00022989"/>
    </source>
</evidence>
<dbReference type="GO" id="GO:0015171">
    <property type="term" value="F:amino acid transmembrane transporter activity"/>
    <property type="evidence" value="ECO:0007669"/>
    <property type="project" value="TreeGrafter"/>
</dbReference>
<protein>
    <recommendedName>
        <fullName evidence="8">Amino acid permease/ SLC12A domain-containing protein</fullName>
    </recommendedName>
</protein>
<evidence type="ECO:0000259" key="8">
    <source>
        <dbReference type="Pfam" id="PF00324"/>
    </source>
</evidence>